<evidence type="ECO:0000256" key="2">
    <source>
        <dbReference type="SAM" id="MobiDB-lite"/>
    </source>
</evidence>
<proteinExistence type="predicted"/>
<dbReference type="CDD" id="cd00060">
    <property type="entry name" value="FHA"/>
    <property type="match status" value="1"/>
</dbReference>
<dbReference type="PROSITE" id="PS50006">
    <property type="entry name" value="FHA_DOMAIN"/>
    <property type="match status" value="1"/>
</dbReference>
<sequence length="180" mass="19539">MDPMRNPPSLSSRSRFGGVFARWSGRKKPAQREDGQLSSGGSTPLPPWLDDENAAEPMAVPPPIVVTRWDRPERQWHLAFDDGSVIAVAGAGLIGRAPSPLPGEKVIHLVAIDDDTFSMSKTHLEFGLDDAGLWVRDRASTNGSVVETTGRLARLMPGVRVRTPPGATIHMGARRFGVQR</sequence>
<accession>A0A848KJ48</accession>
<reference evidence="4 5" key="1">
    <citation type="submission" date="2019-05" db="EMBL/GenBank/DDBJ databases">
        <authorList>
            <person name="Lee S.D."/>
        </authorList>
    </citation>
    <scope>NUCLEOTIDE SEQUENCE [LARGE SCALE GENOMIC DNA]</scope>
    <source>
        <strain evidence="4 5">YC2-7</strain>
    </source>
</reference>
<evidence type="ECO:0000259" key="3">
    <source>
        <dbReference type="PROSITE" id="PS50006"/>
    </source>
</evidence>
<dbReference type="AlphaFoldDB" id="A0A848KJ48"/>
<dbReference type="Gene3D" id="2.60.200.20">
    <property type="match status" value="1"/>
</dbReference>
<dbReference type="EMBL" id="VCQU01000009">
    <property type="protein sequence ID" value="NMN98161.1"/>
    <property type="molecule type" value="Genomic_DNA"/>
</dbReference>
<dbReference type="SUPFAM" id="SSF49879">
    <property type="entry name" value="SMAD/FHA domain"/>
    <property type="match status" value="1"/>
</dbReference>
<reference evidence="4 5" key="2">
    <citation type="submission" date="2020-06" db="EMBL/GenBank/DDBJ databases">
        <title>Antribacter stalactiti gen. nov., sp. nov., a new member of the family Nacardiaceae isolated from a cave.</title>
        <authorList>
            <person name="Kim I.S."/>
        </authorList>
    </citation>
    <scope>NUCLEOTIDE SEQUENCE [LARGE SCALE GENOMIC DNA]</scope>
    <source>
        <strain evidence="4 5">YC2-7</strain>
    </source>
</reference>
<keyword evidence="5" id="KW-1185">Reference proteome</keyword>
<name>A0A848KJ48_9NOCA</name>
<protein>
    <recommendedName>
        <fullName evidence="3">FHA domain-containing protein</fullName>
    </recommendedName>
</protein>
<evidence type="ECO:0000313" key="4">
    <source>
        <dbReference type="EMBL" id="NMN98161.1"/>
    </source>
</evidence>
<keyword evidence="1" id="KW-0597">Phosphoprotein</keyword>
<organism evidence="4 5">
    <name type="scientific">Antrihabitans stalactiti</name>
    <dbReference type="NCBI Taxonomy" id="2584121"/>
    <lineage>
        <taxon>Bacteria</taxon>
        <taxon>Bacillati</taxon>
        <taxon>Actinomycetota</taxon>
        <taxon>Actinomycetes</taxon>
        <taxon>Mycobacteriales</taxon>
        <taxon>Nocardiaceae</taxon>
        <taxon>Antrihabitans</taxon>
    </lineage>
</organism>
<dbReference type="RefSeq" id="WP_169591896.1">
    <property type="nucleotide sequence ID" value="NZ_VCQU01000009.1"/>
</dbReference>
<gene>
    <name evidence="4" type="ORF">FGL95_24265</name>
</gene>
<feature type="domain" description="FHA" evidence="3">
    <location>
        <begin position="92"/>
        <end position="147"/>
    </location>
</feature>
<dbReference type="InterPro" id="IPR008984">
    <property type="entry name" value="SMAD_FHA_dom_sf"/>
</dbReference>
<dbReference type="Proteomes" id="UP000535543">
    <property type="component" value="Unassembled WGS sequence"/>
</dbReference>
<evidence type="ECO:0000256" key="1">
    <source>
        <dbReference type="ARBA" id="ARBA00022553"/>
    </source>
</evidence>
<feature type="region of interest" description="Disordered" evidence="2">
    <location>
        <begin position="1"/>
        <end position="56"/>
    </location>
</feature>
<dbReference type="InterPro" id="IPR000253">
    <property type="entry name" value="FHA_dom"/>
</dbReference>
<evidence type="ECO:0000313" key="5">
    <source>
        <dbReference type="Proteomes" id="UP000535543"/>
    </source>
</evidence>
<comment type="caution">
    <text evidence="4">The sequence shown here is derived from an EMBL/GenBank/DDBJ whole genome shotgun (WGS) entry which is preliminary data.</text>
</comment>